<protein>
    <submittedName>
        <fullName evidence="3">Amidase</fullName>
    </submittedName>
</protein>
<dbReference type="EMBL" id="JAAGWF010000002">
    <property type="protein sequence ID" value="NEK56487.1"/>
    <property type="molecule type" value="Genomic_DNA"/>
</dbReference>
<dbReference type="PANTHER" id="PTHR11895">
    <property type="entry name" value="TRANSAMIDASE"/>
    <property type="match status" value="1"/>
</dbReference>
<dbReference type="AlphaFoldDB" id="A0A7K3VXY8"/>
<evidence type="ECO:0000256" key="1">
    <source>
        <dbReference type="ARBA" id="ARBA00009199"/>
    </source>
</evidence>
<dbReference type="Gene3D" id="3.90.1300.10">
    <property type="entry name" value="Amidase signature (AS) domain"/>
    <property type="match status" value="1"/>
</dbReference>
<dbReference type="InterPro" id="IPR036928">
    <property type="entry name" value="AS_sf"/>
</dbReference>
<accession>A0A7K3VXY8</accession>
<evidence type="ECO:0000313" key="4">
    <source>
        <dbReference type="Proteomes" id="UP000470246"/>
    </source>
</evidence>
<dbReference type="Pfam" id="PF01425">
    <property type="entry name" value="Amidase"/>
    <property type="match status" value="1"/>
</dbReference>
<dbReference type="InterPro" id="IPR020556">
    <property type="entry name" value="Amidase_CS"/>
</dbReference>
<dbReference type="SUPFAM" id="SSF75304">
    <property type="entry name" value="Amidase signature (AS) enzymes"/>
    <property type="match status" value="1"/>
</dbReference>
<organism evidence="3 4">
    <name type="scientific">Geodermatophilus sabuli</name>
    <dbReference type="NCBI Taxonomy" id="1564158"/>
    <lineage>
        <taxon>Bacteria</taxon>
        <taxon>Bacillati</taxon>
        <taxon>Actinomycetota</taxon>
        <taxon>Actinomycetes</taxon>
        <taxon>Geodermatophilales</taxon>
        <taxon>Geodermatophilaceae</taxon>
        <taxon>Geodermatophilus</taxon>
    </lineage>
</organism>
<dbReference type="PANTHER" id="PTHR11895:SF7">
    <property type="entry name" value="GLUTAMYL-TRNA(GLN) AMIDOTRANSFERASE SUBUNIT A, MITOCHONDRIAL"/>
    <property type="match status" value="1"/>
</dbReference>
<gene>
    <name evidence="3" type="ORF">GCU56_01175</name>
</gene>
<evidence type="ECO:0000259" key="2">
    <source>
        <dbReference type="Pfam" id="PF01425"/>
    </source>
</evidence>
<dbReference type="InterPro" id="IPR000120">
    <property type="entry name" value="Amidase"/>
</dbReference>
<dbReference type="GO" id="GO:0003824">
    <property type="term" value="F:catalytic activity"/>
    <property type="evidence" value="ECO:0007669"/>
    <property type="project" value="InterPro"/>
</dbReference>
<feature type="domain" description="Amidase" evidence="2">
    <location>
        <begin position="56"/>
        <end position="447"/>
    </location>
</feature>
<dbReference type="InterPro" id="IPR023631">
    <property type="entry name" value="Amidase_dom"/>
</dbReference>
<keyword evidence="4" id="KW-1185">Reference proteome</keyword>
<proteinExistence type="inferred from homology"/>
<dbReference type="Proteomes" id="UP000470246">
    <property type="component" value="Unassembled WGS sequence"/>
</dbReference>
<evidence type="ECO:0000313" key="3">
    <source>
        <dbReference type="EMBL" id="NEK56487.1"/>
    </source>
</evidence>
<comment type="similarity">
    <text evidence="1">Belongs to the amidase family.</text>
</comment>
<comment type="caution">
    <text evidence="3">The sequence shown here is derived from an EMBL/GenBank/DDBJ whole genome shotgun (WGS) entry which is preliminary data.</text>
</comment>
<dbReference type="PROSITE" id="PS00571">
    <property type="entry name" value="AMIDASES"/>
    <property type="match status" value="1"/>
</dbReference>
<sequence length="476" mass="48875">MLIAEQDHRGWDAVEMARLVRAGEVTPADLAETARALIERWAGLNAVAAVADPDAAVPGHPATAGPLAGVPVAVKELLAWPGLPWTMGSRLMAGTPAPGVSPYAARLRDAGLAVVCSATSSEFGLLGSTETALHGETLNPWRAGLSAGGSSGGSAALVAAGIVPLAHGNDGGGSLRVPAALTGVFGFKPSNRRCVPTGPDLPGLPALVVDHCMSRSVRDSAHLLAATERTGPDAVHPPIGLVTGPDPRRLRIAVLVPTLTGRQPDEAVRRELERAAGLCASLGHRVDVTDAPDVDGAAVSQGFFTAAALTMTQVAEAFAPVLGRPPGPAELEPFTLELIDWAATLGPDAPAAAERAFAAAARAYLRLFRRWDVVLSPTLARTSWPLGHLAPAAGRETLIRRTEEAVGYTPIHNVAGCPAMSLPLGRDDGLPVGIHAAAAPGADRVLLALAYELEAAAPWAGTRPDLTWLATSSPSA</sequence>
<dbReference type="RefSeq" id="WP_163479670.1">
    <property type="nucleotide sequence ID" value="NZ_JAAGWF010000002.1"/>
</dbReference>
<reference evidence="3 4" key="1">
    <citation type="submission" date="2020-02" db="EMBL/GenBank/DDBJ databases">
        <title>Geodermatophilus sabuli CPCC 205279 I12A-02694.</title>
        <authorList>
            <person name="Jiang Z."/>
        </authorList>
    </citation>
    <scope>NUCLEOTIDE SEQUENCE [LARGE SCALE GENOMIC DNA]</scope>
    <source>
        <strain evidence="3 4">I12A-02694</strain>
    </source>
</reference>
<name>A0A7K3VXY8_9ACTN</name>